<reference evidence="3" key="1">
    <citation type="submission" date="2022-07" db="EMBL/GenBank/DDBJ databases">
        <title>Genome Sequence of Physisporinus lineatus.</title>
        <authorList>
            <person name="Buettner E."/>
        </authorList>
    </citation>
    <scope>NUCLEOTIDE SEQUENCE</scope>
    <source>
        <strain evidence="3">VT162</strain>
    </source>
</reference>
<dbReference type="PANTHER" id="PTHR35596:SF1">
    <property type="entry name" value="MICROBIAL-TYPE PARG CATALYTIC DOMAIN-CONTAINING PROTEIN"/>
    <property type="match status" value="1"/>
</dbReference>
<evidence type="ECO:0000313" key="3">
    <source>
        <dbReference type="EMBL" id="KAJ3476349.1"/>
    </source>
</evidence>
<name>A0AAD5USH6_9APHY</name>
<dbReference type="InterPro" id="IPR012664">
    <property type="entry name" value="CHP02452"/>
</dbReference>
<proteinExistence type="predicted"/>
<keyword evidence="4" id="KW-1185">Reference proteome</keyword>
<dbReference type="InterPro" id="IPR019261">
    <property type="entry name" value="PARG_cat_microbial"/>
</dbReference>
<protein>
    <recommendedName>
        <fullName evidence="2">Microbial-type PARG catalytic domain-containing protein</fullName>
    </recommendedName>
</protein>
<dbReference type="Proteomes" id="UP001212997">
    <property type="component" value="Unassembled WGS sequence"/>
</dbReference>
<dbReference type="Gene3D" id="3.40.220.10">
    <property type="entry name" value="Leucine Aminopeptidase, subunit E, domain 1"/>
    <property type="match status" value="1"/>
</dbReference>
<organism evidence="3 4">
    <name type="scientific">Meripilus lineatus</name>
    <dbReference type="NCBI Taxonomy" id="2056292"/>
    <lineage>
        <taxon>Eukaryota</taxon>
        <taxon>Fungi</taxon>
        <taxon>Dikarya</taxon>
        <taxon>Basidiomycota</taxon>
        <taxon>Agaricomycotina</taxon>
        <taxon>Agaricomycetes</taxon>
        <taxon>Polyporales</taxon>
        <taxon>Meripilaceae</taxon>
        <taxon>Meripilus</taxon>
    </lineage>
</organism>
<feature type="region of interest" description="Disordered" evidence="1">
    <location>
        <begin position="1"/>
        <end position="30"/>
    </location>
</feature>
<evidence type="ECO:0000313" key="4">
    <source>
        <dbReference type="Proteomes" id="UP001212997"/>
    </source>
</evidence>
<comment type="caution">
    <text evidence="3">The sequence shown here is derived from an EMBL/GenBank/DDBJ whole genome shotgun (WGS) entry which is preliminary data.</text>
</comment>
<sequence>MASTAGNLNRNQRKAVAEDTLAGFQRGSSPSGRITNLKEKIEYTNANTLYFPPDSELGDWKAATATPGTSKTKITLEEISTLVGAHQLFDRLSADSSTTPRVGILNFASAKNPGGGFLSGSRAQEESIARSSTLYPSLTTPTAQRYYQTHRKDPKGGYYSHAMIFSPNVAIVKDDEGKWVDQGWDDSEGGERRVLEIDIVTSPAVNAGVVRKSTKVTAEAIESTMRERMARILYLFEKQGIRHIVLGSFGTGAFRNDVDMVAKLWKELLCDAEARYIASFENVVFAVLGRETFLKFVEVFGANGSGETQHPG</sequence>
<dbReference type="AlphaFoldDB" id="A0AAD5USH6"/>
<dbReference type="PANTHER" id="PTHR35596">
    <property type="entry name" value="DUF2263 DOMAIN-CONTAINING PROTEIN"/>
    <property type="match status" value="1"/>
</dbReference>
<feature type="domain" description="Microbial-type PARG catalytic" evidence="2">
    <location>
        <begin position="19"/>
        <end position="174"/>
    </location>
</feature>
<evidence type="ECO:0000256" key="1">
    <source>
        <dbReference type="SAM" id="MobiDB-lite"/>
    </source>
</evidence>
<dbReference type="InterPro" id="IPR043472">
    <property type="entry name" value="Macro_dom-like"/>
</dbReference>
<dbReference type="Pfam" id="PF10021">
    <property type="entry name" value="PARG_cat_microb"/>
    <property type="match status" value="1"/>
</dbReference>
<dbReference type="NCBIfam" id="TIGR02452">
    <property type="entry name" value="TIGR02452 family protein"/>
    <property type="match status" value="1"/>
</dbReference>
<dbReference type="SUPFAM" id="SSF52949">
    <property type="entry name" value="Macro domain-like"/>
    <property type="match status" value="1"/>
</dbReference>
<dbReference type="PIRSF" id="PIRSF014899">
    <property type="entry name" value="UCP014899"/>
    <property type="match status" value="1"/>
</dbReference>
<dbReference type="EMBL" id="JANAWD010000718">
    <property type="protein sequence ID" value="KAJ3476349.1"/>
    <property type="molecule type" value="Genomic_DNA"/>
</dbReference>
<evidence type="ECO:0000259" key="2">
    <source>
        <dbReference type="Pfam" id="PF10021"/>
    </source>
</evidence>
<accession>A0AAD5USH6</accession>
<feature type="compositionally biased region" description="Polar residues" evidence="1">
    <location>
        <begin position="1"/>
        <end position="10"/>
    </location>
</feature>
<gene>
    <name evidence="3" type="ORF">NLI96_g11213</name>
</gene>